<dbReference type="InterPro" id="IPR023485">
    <property type="entry name" value="Ptyr_pPase"/>
</dbReference>
<keyword evidence="4" id="KW-1185">Reference proteome</keyword>
<organism evidence="3 4">
    <name type="scientific">Brevibacterium samyangense</name>
    <dbReference type="NCBI Taxonomy" id="366888"/>
    <lineage>
        <taxon>Bacteria</taxon>
        <taxon>Bacillati</taxon>
        <taxon>Actinomycetota</taxon>
        <taxon>Actinomycetes</taxon>
        <taxon>Micrococcales</taxon>
        <taxon>Brevibacteriaceae</taxon>
        <taxon>Brevibacterium</taxon>
    </lineage>
</organism>
<evidence type="ECO:0000256" key="1">
    <source>
        <dbReference type="ARBA" id="ARBA00022849"/>
    </source>
</evidence>
<dbReference type="RefSeq" id="WP_344309996.1">
    <property type="nucleotide sequence ID" value="NZ_BAAANO010000023.1"/>
</dbReference>
<dbReference type="Pfam" id="PF01451">
    <property type="entry name" value="LMWPc"/>
    <property type="match status" value="1"/>
</dbReference>
<protein>
    <submittedName>
        <fullName evidence="3">Low molecular weight phosphatase family protein</fullName>
    </submittedName>
</protein>
<feature type="domain" description="Phosphotyrosine protein phosphatase I" evidence="2">
    <location>
        <begin position="9"/>
        <end position="139"/>
    </location>
</feature>
<accession>A0ABP5F3H7</accession>
<dbReference type="PANTHER" id="PTHR43428">
    <property type="entry name" value="ARSENATE REDUCTASE"/>
    <property type="match status" value="1"/>
</dbReference>
<dbReference type="InterPro" id="IPR036196">
    <property type="entry name" value="Ptyr_pPase_sf"/>
</dbReference>
<dbReference type="SUPFAM" id="SSF52788">
    <property type="entry name" value="Phosphotyrosine protein phosphatases I"/>
    <property type="match status" value="1"/>
</dbReference>
<evidence type="ECO:0000313" key="3">
    <source>
        <dbReference type="EMBL" id="GAA2011716.1"/>
    </source>
</evidence>
<reference evidence="4" key="1">
    <citation type="journal article" date="2019" name="Int. J. Syst. Evol. Microbiol.">
        <title>The Global Catalogue of Microorganisms (GCM) 10K type strain sequencing project: providing services to taxonomists for standard genome sequencing and annotation.</title>
        <authorList>
            <consortium name="The Broad Institute Genomics Platform"/>
            <consortium name="The Broad Institute Genome Sequencing Center for Infectious Disease"/>
            <person name="Wu L."/>
            <person name="Ma J."/>
        </authorList>
    </citation>
    <scope>NUCLEOTIDE SEQUENCE [LARGE SCALE GENOMIC DNA]</scope>
    <source>
        <strain evidence="4">JCM 14546</strain>
    </source>
</reference>
<evidence type="ECO:0000313" key="4">
    <source>
        <dbReference type="Proteomes" id="UP001500755"/>
    </source>
</evidence>
<dbReference type="Proteomes" id="UP001500755">
    <property type="component" value="Unassembled WGS sequence"/>
</dbReference>
<dbReference type="Gene3D" id="3.40.50.2300">
    <property type="match status" value="1"/>
</dbReference>
<dbReference type="EMBL" id="BAAANO010000023">
    <property type="protein sequence ID" value="GAA2011716.1"/>
    <property type="molecule type" value="Genomic_DNA"/>
</dbReference>
<evidence type="ECO:0000259" key="2">
    <source>
        <dbReference type="SMART" id="SM00226"/>
    </source>
</evidence>
<gene>
    <name evidence="3" type="ORF">GCM10009755_23880</name>
</gene>
<keyword evidence="1" id="KW-0059">Arsenical resistance</keyword>
<sequence>MSTTESSTPTVLFVCSRNGGKSQMAEALMKKHAHGAVDVVSAGTNPGSKINALSAEVIAEAGADMSAGVPKGIDPELLRTVDRVVVLGTEAKVDPVEGMKAPIETWDTDEPSLRGIEGVERMRLVRDDIDARVQKLLAELTA</sequence>
<dbReference type="PANTHER" id="PTHR43428:SF1">
    <property type="entry name" value="ARSENATE REDUCTASE"/>
    <property type="match status" value="1"/>
</dbReference>
<name>A0ABP5F3H7_9MICO</name>
<dbReference type="SMART" id="SM00226">
    <property type="entry name" value="LMWPc"/>
    <property type="match status" value="1"/>
</dbReference>
<comment type="caution">
    <text evidence="3">The sequence shown here is derived from an EMBL/GenBank/DDBJ whole genome shotgun (WGS) entry which is preliminary data.</text>
</comment>
<proteinExistence type="predicted"/>